<keyword evidence="3 4" id="KW-0650">Protein phosphatase inhibitor</keyword>
<dbReference type="OrthoDB" id="8193882at2759"/>
<dbReference type="InterPro" id="IPR008025">
    <property type="entry name" value="CPI-17"/>
</dbReference>
<dbReference type="Proteomes" id="UP000242450">
    <property type="component" value="Chromosome 19"/>
</dbReference>
<dbReference type="Pfam" id="PF05361">
    <property type="entry name" value="PP1_inhibitor"/>
    <property type="match status" value="1"/>
</dbReference>
<dbReference type="EMBL" id="MKHE01000019">
    <property type="protein sequence ID" value="OWK05686.1"/>
    <property type="molecule type" value="Genomic_DNA"/>
</dbReference>
<gene>
    <name evidence="6" type="ORF">Celaphus_00012971</name>
</gene>
<evidence type="ECO:0000256" key="2">
    <source>
        <dbReference type="ARBA" id="ARBA00022553"/>
    </source>
</evidence>
<comment type="caution">
    <text evidence="6">The sequence shown here is derived from an EMBL/GenBank/DDBJ whole genome shotgun (WGS) entry which is preliminary data.</text>
</comment>
<comment type="similarity">
    <text evidence="1 4">Belongs to the PP1 inhibitor family.</text>
</comment>
<dbReference type="PANTHER" id="PTHR16188">
    <property type="entry name" value="PROTEIN PHOSPHATASE 1 INHIBITOR POTENTIATED BY PROTEIN KINASE C"/>
    <property type="match status" value="1"/>
</dbReference>
<feature type="compositionally biased region" description="Polar residues" evidence="5">
    <location>
        <begin position="10"/>
        <end position="22"/>
    </location>
</feature>
<dbReference type="GO" id="GO:0004865">
    <property type="term" value="F:protein serine/threonine phosphatase inhibitor activity"/>
    <property type="evidence" value="ECO:0007669"/>
    <property type="project" value="TreeGrafter"/>
</dbReference>
<keyword evidence="7" id="KW-1185">Reference proteome</keyword>
<dbReference type="SUPFAM" id="SSF81790">
    <property type="entry name" value="Myosin phosphatase inhibitor 17kDa protein, CPI-17"/>
    <property type="match status" value="1"/>
</dbReference>
<evidence type="ECO:0000256" key="3">
    <source>
        <dbReference type="ARBA" id="ARBA00023272"/>
    </source>
</evidence>
<keyword evidence="4" id="KW-0963">Cytoplasm</keyword>
<dbReference type="GO" id="GO:0005737">
    <property type="term" value="C:cytoplasm"/>
    <property type="evidence" value="ECO:0007669"/>
    <property type="project" value="UniProtKB-SubCell"/>
</dbReference>
<comment type="subcellular location">
    <subcellularLocation>
        <location evidence="4">Cytoplasm</location>
    </subcellularLocation>
</comment>
<dbReference type="AlphaFoldDB" id="A0A212CI23"/>
<evidence type="ECO:0000313" key="6">
    <source>
        <dbReference type="EMBL" id="OWK05686.1"/>
    </source>
</evidence>
<accession>A0A212CI23</accession>
<protein>
    <recommendedName>
        <fullName evidence="4">Protein phosphatase 1 regulatory subunit 14</fullName>
    </recommendedName>
</protein>
<sequence>MDKHHLKPVSYTQSAISSSVVFSEQGPPSPESESSSSAAGRADAEQGAASIAGGAPGGGGGSTGGWGSLQKRRVHVAVKYDRLELQLSLEVEKWIDGCLEELYSAGRQTMRATF</sequence>
<evidence type="ECO:0000256" key="5">
    <source>
        <dbReference type="SAM" id="MobiDB-lite"/>
    </source>
</evidence>
<proteinExistence type="inferred from homology"/>
<dbReference type="InterPro" id="IPR036658">
    <property type="entry name" value="CPI-17_sf"/>
</dbReference>
<name>A0A212CI23_CEREH</name>
<evidence type="ECO:0000256" key="4">
    <source>
        <dbReference type="RuleBase" id="RU369059"/>
    </source>
</evidence>
<comment type="function">
    <text evidence="4">Inhibitor of PPP1CA.</text>
</comment>
<dbReference type="PANTHER" id="PTHR16188:SF4">
    <property type="entry name" value="PROTEIN PHOSPHATASE 1 REGULATORY SUBUNIT 14A"/>
    <property type="match status" value="1"/>
</dbReference>
<keyword evidence="2 4" id="KW-0597">Phosphoprotein</keyword>
<evidence type="ECO:0000256" key="1">
    <source>
        <dbReference type="ARBA" id="ARBA00005483"/>
    </source>
</evidence>
<feature type="compositionally biased region" description="Low complexity" evidence="5">
    <location>
        <begin position="23"/>
        <end position="53"/>
    </location>
</feature>
<feature type="region of interest" description="Disordered" evidence="5">
    <location>
        <begin position="1"/>
        <end position="68"/>
    </location>
</feature>
<dbReference type="Gene3D" id="1.10.150.220">
    <property type="entry name" value="CPI-17"/>
    <property type="match status" value="1"/>
</dbReference>
<evidence type="ECO:0000313" key="7">
    <source>
        <dbReference type="Proteomes" id="UP000242450"/>
    </source>
</evidence>
<organism evidence="6 7">
    <name type="scientific">Cervus elaphus hippelaphus</name>
    <name type="common">European red deer</name>
    <dbReference type="NCBI Taxonomy" id="46360"/>
    <lineage>
        <taxon>Eukaryota</taxon>
        <taxon>Metazoa</taxon>
        <taxon>Chordata</taxon>
        <taxon>Craniata</taxon>
        <taxon>Vertebrata</taxon>
        <taxon>Euteleostomi</taxon>
        <taxon>Mammalia</taxon>
        <taxon>Eutheria</taxon>
        <taxon>Laurasiatheria</taxon>
        <taxon>Artiodactyla</taxon>
        <taxon>Ruminantia</taxon>
        <taxon>Pecora</taxon>
        <taxon>Cervidae</taxon>
        <taxon>Cervinae</taxon>
        <taxon>Cervus</taxon>
    </lineage>
</organism>
<feature type="compositionally biased region" description="Gly residues" evidence="5">
    <location>
        <begin position="54"/>
        <end position="67"/>
    </location>
</feature>
<reference evidence="6 7" key="1">
    <citation type="journal article" date="2018" name="Mol. Genet. Genomics">
        <title>The red deer Cervus elaphus genome CerEla1.0: sequencing, annotating, genes, and chromosomes.</title>
        <authorList>
            <person name="Bana N.A."/>
            <person name="Nyiri A."/>
            <person name="Nagy J."/>
            <person name="Frank K."/>
            <person name="Nagy T."/>
            <person name="Steger V."/>
            <person name="Schiller M."/>
            <person name="Lakatos P."/>
            <person name="Sugar L."/>
            <person name="Horn P."/>
            <person name="Barta E."/>
            <person name="Orosz L."/>
        </authorList>
    </citation>
    <scope>NUCLEOTIDE SEQUENCE [LARGE SCALE GENOMIC DNA]</scope>
    <source>
        <strain evidence="6">Hungarian</strain>
    </source>
</reference>